<dbReference type="Proteomes" id="UP000828048">
    <property type="component" value="Chromosome 8"/>
</dbReference>
<keyword evidence="2" id="KW-1185">Reference proteome</keyword>
<proteinExistence type="predicted"/>
<accession>A0ACB7YH96</accession>
<sequence length="150" mass="16848">MVQISDESKEGDNNGKEIVEVRKTFLTYKRQPRNPSGQGSQMSPELQKSSIYTLSNSNDFHKEVQENGTAIYMSTVTFGDEDMYAETPDHNRPLFITGFVLNTEISQVMVDEGCSNNEAEYEAVIVGLELALQIPIEDLSVYEDSELVIK</sequence>
<name>A0ACB7YH96_9ERIC</name>
<evidence type="ECO:0000313" key="2">
    <source>
        <dbReference type="Proteomes" id="UP000828048"/>
    </source>
</evidence>
<dbReference type="EMBL" id="CM037158">
    <property type="protein sequence ID" value="KAH7852767.1"/>
    <property type="molecule type" value="Genomic_DNA"/>
</dbReference>
<reference evidence="1 2" key="1">
    <citation type="journal article" date="2021" name="Hortic Res">
        <title>High-quality reference genome and annotation aids understanding of berry development for evergreen blueberry (Vaccinium darrowii).</title>
        <authorList>
            <person name="Yu J."/>
            <person name="Hulse-Kemp A.M."/>
            <person name="Babiker E."/>
            <person name="Staton M."/>
        </authorList>
    </citation>
    <scope>NUCLEOTIDE SEQUENCE [LARGE SCALE GENOMIC DNA]</scope>
    <source>
        <strain evidence="2">cv. NJ 8807/NJ 8810</strain>
        <tissue evidence="1">Young leaf</tissue>
    </source>
</reference>
<organism evidence="1 2">
    <name type="scientific">Vaccinium darrowii</name>
    <dbReference type="NCBI Taxonomy" id="229202"/>
    <lineage>
        <taxon>Eukaryota</taxon>
        <taxon>Viridiplantae</taxon>
        <taxon>Streptophyta</taxon>
        <taxon>Embryophyta</taxon>
        <taxon>Tracheophyta</taxon>
        <taxon>Spermatophyta</taxon>
        <taxon>Magnoliopsida</taxon>
        <taxon>eudicotyledons</taxon>
        <taxon>Gunneridae</taxon>
        <taxon>Pentapetalae</taxon>
        <taxon>asterids</taxon>
        <taxon>Ericales</taxon>
        <taxon>Ericaceae</taxon>
        <taxon>Vaccinioideae</taxon>
        <taxon>Vaccinieae</taxon>
        <taxon>Vaccinium</taxon>
    </lineage>
</organism>
<evidence type="ECO:0000313" key="1">
    <source>
        <dbReference type="EMBL" id="KAH7852767.1"/>
    </source>
</evidence>
<gene>
    <name evidence="1" type="ORF">Vadar_029033</name>
</gene>
<protein>
    <submittedName>
        <fullName evidence="1">Uncharacterized protein</fullName>
    </submittedName>
</protein>
<comment type="caution">
    <text evidence="1">The sequence shown here is derived from an EMBL/GenBank/DDBJ whole genome shotgun (WGS) entry which is preliminary data.</text>
</comment>